<dbReference type="VEuPathDB" id="FungiDB:RhiirFUN_012646"/>
<dbReference type="GO" id="GO:0005634">
    <property type="term" value="C:nucleus"/>
    <property type="evidence" value="ECO:0007669"/>
    <property type="project" value="UniProtKB-SubCell"/>
</dbReference>
<dbReference type="InterPro" id="IPR004843">
    <property type="entry name" value="Calcineurin-like_PHP"/>
</dbReference>
<keyword evidence="7" id="KW-0479">Metal-binding</keyword>
<comment type="cofactor">
    <cofactor evidence="2">
        <name>Zn(2+)</name>
        <dbReference type="ChEBI" id="CHEBI:29105"/>
    </cofactor>
</comment>
<keyword evidence="10" id="KW-0408">Iron</keyword>
<dbReference type="VEuPathDB" id="FungiDB:RhiirA1_531761"/>
<dbReference type="InterPro" id="IPR007708">
    <property type="entry name" value="DBR1_C"/>
</dbReference>
<comment type="similarity">
    <text evidence="5">Belongs to the lariat debranching enzyme family.</text>
</comment>
<evidence type="ECO:0000256" key="6">
    <source>
        <dbReference type="ARBA" id="ARBA00022664"/>
    </source>
</evidence>
<keyword evidence="6" id="KW-0507">mRNA processing</keyword>
<dbReference type="GO" id="GO:0046872">
    <property type="term" value="F:metal ion binding"/>
    <property type="evidence" value="ECO:0007669"/>
    <property type="project" value="UniProtKB-KW"/>
</dbReference>
<dbReference type="Proteomes" id="UP000232688">
    <property type="component" value="Unassembled WGS sequence"/>
</dbReference>
<dbReference type="CDD" id="cd00844">
    <property type="entry name" value="MPP_Dbr1_N"/>
    <property type="match status" value="1"/>
</dbReference>
<keyword evidence="9" id="KW-0862">Zinc</keyword>
<dbReference type="GO" id="GO:0008419">
    <property type="term" value="F:RNA lariat debranching enzyme activity"/>
    <property type="evidence" value="ECO:0007669"/>
    <property type="project" value="TreeGrafter"/>
</dbReference>
<dbReference type="SUPFAM" id="SSF56300">
    <property type="entry name" value="Metallo-dependent phosphatases"/>
    <property type="match status" value="1"/>
</dbReference>
<dbReference type="EMBL" id="LLXJ01000025">
    <property type="protein sequence ID" value="PKC17134.1"/>
    <property type="molecule type" value="Genomic_DNA"/>
</dbReference>
<evidence type="ECO:0000313" key="14">
    <source>
        <dbReference type="EMBL" id="PKC17134.1"/>
    </source>
</evidence>
<dbReference type="AlphaFoldDB" id="A0A2I1E1W5"/>
<dbReference type="Pfam" id="PF00149">
    <property type="entry name" value="Metallophos"/>
    <property type="match status" value="1"/>
</dbReference>
<evidence type="ECO:0000256" key="10">
    <source>
        <dbReference type="ARBA" id="ARBA00023004"/>
    </source>
</evidence>
<name>A0A2I1E1W5_9GLOM</name>
<evidence type="ECO:0000256" key="12">
    <source>
        <dbReference type="ARBA" id="ARBA00023242"/>
    </source>
</evidence>
<dbReference type="InterPro" id="IPR029052">
    <property type="entry name" value="Metallo-depent_PP-like"/>
</dbReference>
<evidence type="ECO:0000313" key="15">
    <source>
        <dbReference type="EMBL" id="PKC71759.1"/>
    </source>
</evidence>
<reference evidence="15 16" key="3">
    <citation type="submission" date="2017-10" db="EMBL/GenBank/DDBJ databases">
        <title>Extensive intraspecific genome diversity in a model arbuscular mycorrhizal fungus.</title>
        <authorList>
            <person name="Chen E.C.H."/>
            <person name="Morin E."/>
            <person name="Baudet D."/>
            <person name="Noel J."/>
            <person name="Ndikumana S."/>
            <person name="Charron P."/>
            <person name="St-Onge C."/>
            <person name="Giorgi J."/>
            <person name="Grigoriev I.V."/>
            <person name="Roux C."/>
            <person name="Martin F.M."/>
            <person name="Corradi N."/>
        </authorList>
    </citation>
    <scope>NUCLEOTIDE SEQUENCE [LARGE SCALE GENOMIC DNA]</scope>
    <source>
        <strain evidence="15 16">A1</strain>
    </source>
</reference>
<dbReference type="FunFam" id="3.60.21.10:FF:000035">
    <property type="entry name" value="Lariat debranching enzyme"/>
    <property type="match status" value="1"/>
</dbReference>
<evidence type="ECO:0000256" key="1">
    <source>
        <dbReference type="ARBA" id="ARBA00001936"/>
    </source>
</evidence>
<evidence type="ECO:0000259" key="13">
    <source>
        <dbReference type="SMART" id="SM01124"/>
    </source>
</evidence>
<dbReference type="OrthoDB" id="407609at2759"/>
<comment type="cofactor">
    <cofactor evidence="3">
        <name>Fe(2+)</name>
        <dbReference type="ChEBI" id="CHEBI:29033"/>
    </cofactor>
</comment>
<dbReference type="Proteomes" id="UP000232722">
    <property type="component" value="Unassembled WGS sequence"/>
</dbReference>
<keyword evidence="11" id="KW-0464">Manganese</keyword>
<dbReference type="PANTHER" id="PTHR12849">
    <property type="entry name" value="RNA LARIAT DEBRANCHING ENZYME"/>
    <property type="match status" value="1"/>
</dbReference>
<organism evidence="15 16">
    <name type="scientific">Rhizophagus irregularis</name>
    <dbReference type="NCBI Taxonomy" id="588596"/>
    <lineage>
        <taxon>Eukaryota</taxon>
        <taxon>Fungi</taxon>
        <taxon>Fungi incertae sedis</taxon>
        <taxon>Mucoromycota</taxon>
        <taxon>Glomeromycotina</taxon>
        <taxon>Glomeromycetes</taxon>
        <taxon>Glomerales</taxon>
        <taxon>Glomeraceae</taxon>
        <taxon>Rhizophagus</taxon>
    </lineage>
</organism>
<evidence type="ECO:0000256" key="5">
    <source>
        <dbReference type="ARBA" id="ARBA00006045"/>
    </source>
</evidence>
<evidence type="ECO:0000313" key="16">
    <source>
        <dbReference type="Proteomes" id="UP000232688"/>
    </source>
</evidence>
<proteinExistence type="inferred from homology"/>
<protein>
    <submittedName>
        <fullName evidence="15">DBR1-domain-containing protein</fullName>
    </submittedName>
</protein>
<evidence type="ECO:0000256" key="8">
    <source>
        <dbReference type="ARBA" id="ARBA00022801"/>
    </source>
</evidence>
<dbReference type="Pfam" id="PF05011">
    <property type="entry name" value="DBR1"/>
    <property type="match status" value="1"/>
</dbReference>
<keyword evidence="8" id="KW-0378">Hydrolase</keyword>
<evidence type="ECO:0000256" key="9">
    <source>
        <dbReference type="ARBA" id="ARBA00022833"/>
    </source>
</evidence>
<evidence type="ECO:0000313" key="17">
    <source>
        <dbReference type="Proteomes" id="UP000232722"/>
    </source>
</evidence>
<evidence type="ECO:0000256" key="3">
    <source>
        <dbReference type="ARBA" id="ARBA00001954"/>
    </source>
</evidence>
<keyword evidence="12" id="KW-0539">Nucleus</keyword>
<accession>A0A2I1E1W5</accession>
<dbReference type="PANTHER" id="PTHR12849:SF0">
    <property type="entry name" value="LARIAT DEBRANCHING ENZYME"/>
    <property type="match status" value="1"/>
</dbReference>
<reference evidence="14 17" key="1">
    <citation type="submission" date="2016-04" db="EMBL/GenBank/DDBJ databases">
        <title>Genome analyses suggest a sexual origin of heterokaryosis in a supposedly ancient asexual fungus.</title>
        <authorList>
            <person name="Ropars J."/>
            <person name="Sedzielewska K."/>
            <person name="Noel J."/>
            <person name="Charron P."/>
            <person name="Farinelli L."/>
            <person name="Marton T."/>
            <person name="Kruger M."/>
            <person name="Pelin A."/>
            <person name="Brachmann A."/>
            <person name="Corradi N."/>
        </authorList>
    </citation>
    <scope>NUCLEOTIDE SEQUENCE [LARGE SCALE GENOMIC DNA]</scope>
    <source>
        <strain evidence="14 17">A5</strain>
    </source>
</reference>
<evidence type="ECO:0000256" key="2">
    <source>
        <dbReference type="ARBA" id="ARBA00001947"/>
    </source>
</evidence>
<dbReference type="EMBL" id="LLXH01000152">
    <property type="protein sequence ID" value="PKC71759.1"/>
    <property type="molecule type" value="Genomic_DNA"/>
</dbReference>
<dbReference type="SMART" id="SM01124">
    <property type="entry name" value="DBR1"/>
    <property type="match status" value="1"/>
</dbReference>
<dbReference type="GO" id="GO:0000398">
    <property type="term" value="P:mRNA splicing, via spliceosome"/>
    <property type="evidence" value="ECO:0007669"/>
    <property type="project" value="TreeGrafter"/>
</dbReference>
<reference evidence="14 17" key="2">
    <citation type="submission" date="2017-09" db="EMBL/GenBank/DDBJ databases">
        <title>Extensive intraspecific genome diversity in a model arbuscular mycorrhizal fungus.</title>
        <authorList>
            <person name="Chen E.C."/>
            <person name="Morin E."/>
            <person name="Beaudet D."/>
            <person name="Noel J."/>
            <person name="Ndikumana S."/>
            <person name="Charron P."/>
            <person name="St-Onge C."/>
            <person name="Giorgi J."/>
            <person name="Grigoriev I.V."/>
            <person name="Roux C."/>
            <person name="Martin F.M."/>
            <person name="Corradi N."/>
        </authorList>
    </citation>
    <scope>NUCLEOTIDE SEQUENCE [LARGE SCALE GENOMIC DNA]</scope>
    <source>
        <strain evidence="14 17">A5</strain>
    </source>
</reference>
<comment type="subcellular location">
    <subcellularLocation>
        <location evidence="4">Nucleus</location>
    </subcellularLocation>
</comment>
<sequence length="451" mass="52018">MKVAIEGCCHNKLEEIYKALEHIESVENIKIDLLLICGDFQAIRNTEDFKSLSVPAKYRTLGSFYKYYTGELKAPYPTLFIGGNHEVISYLWELYHGGWVCENIYFLGYAGVVNFGGLRIGGMSGIYNHRNYNFGHFETLPYTESTVRSAYHTRKYDVYKLAQIRQPLDIFLSHDWPTGITNFGNVNKLLKTKPFFGPDIATGKLGSIACDELLFKLKPKYWFSAHLHVKFSAVVYHDERTTSYSESKEMSSTLVENPDEINIDFDEELNNLDEINIDLKDGVNQEEKNKESNNEKTLQDYIIEDEKKEQIPCTKFLALDKCLPDRDFLQIIDFPEANGKFEFSYDEEWLAITKATQEYLTLSSNAKPLPPDNEIQKKIEEELRWVQENISQIEAGLVIPNNFQPTAPAYGQQQTFILQQPFKNPQTEDFTKLLKIQNKINPEGQSPIRQD</sequence>
<reference evidence="15 16" key="4">
    <citation type="submission" date="2017-10" db="EMBL/GenBank/DDBJ databases">
        <title>Genome analyses suggest a sexual origin of heterokaryosis in a supposedly ancient asexual fungus.</title>
        <authorList>
            <person name="Corradi N."/>
            <person name="Sedzielewska K."/>
            <person name="Noel J."/>
            <person name="Charron P."/>
            <person name="Farinelli L."/>
            <person name="Marton T."/>
            <person name="Kruger M."/>
            <person name="Pelin A."/>
            <person name="Brachmann A."/>
            <person name="Corradi N."/>
        </authorList>
    </citation>
    <scope>NUCLEOTIDE SEQUENCE [LARGE SCALE GENOMIC DNA]</scope>
    <source>
        <strain evidence="15 16">A1</strain>
    </source>
</reference>
<dbReference type="InterPro" id="IPR041816">
    <property type="entry name" value="Dbr1_N"/>
</dbReference>
<dbReference type="SMR" id="A0A2I1E1W5"/>
<comment type="caution">
    <text evidence="15">The sequence shown here is derived from an EMBL/GenBank/DDBJ whole genome shotgun (WGS) entry which is preliminary data.</text>
</comment>
<evidence type="ECO:0000256" key="4">
    <source>
        <dbReference type="ARBA" id="ARBA00004123"/>
    </source>
</evidence>
<dbReference type="Gene3D" id="3.60.21.10">
    <property type="match status" value="1"/>
</dbReference>
<comment type="cofactor">
    <cofactor evidence="1">
        <name>Mn(2+)</name>
        <dbReference type="ChEBI" id="CHEBI:29035"/>
    </cofactor>
</comment>
<dbReference type="VEuPathDB" id="FungiDB:FUN_011358"/>
<evidence type="ECO:0000256" key="7">
    <source>
        <dbReference type="ARBA" id="ARBA00022723"/>
    </source>
</evidence>
<feature type="domain" description="Lariat debranching enzyme C-terminal" evidence="13">
    <location>
        <begin position="304"/>
        <end position="440"/>
    </location>
</feature>
<gene>
    <name evidence="15" type="ORF">RhiirA1_531761</name>
    <name evidence="14" type="ORF">RhiirA5_305399</name>
</gene>
<evidence type="ECO:0000256" key="11">
    <source>
        <dbReference type="ARBA" id="ARBA00023211"/>
    </source>
</evidence>